<evidence type="ECO:0000313" key="2">
    <source>
        <dbReference type="Proteomes" id="UP001232063"/>
    </source>
</evidence>
<dbReference type="RefSeq" id="WP_314519153.1">
    <property type="nucleotide sequence ID" value="NZ_JASJOU010000021.1"/>
</dbReference>
<comment type="caution">
    <text evidence="1">The sequence shown here is derived from an EMBL/GenBank/DDBJ whole genome shotgun (WGS) entry which is preliminary data.</text>
</comment>
<reference evidence="1" key="1">
    <citation type="submission" date="2023-05" db="EMBL/GenBank/DDBJ databases">
        <authorList>
            <person name="Zhang X."/>
        </authorList>
    </citation>
    <scope>NUCLEOTIDE SEQUENCE</scope>
    <source>
        <strain evidence="1">BD1B2-1</strain>
    </source>
</reference>
<sequence length="74" mass="8817">MSDPEVDADEDTEKMIEEVDACSHTFLYECVPDFECFLYRVWLEGDICYAMSKLYKGQELTPEQKEYLHFYEQA</sequence>
<proteinExistence type="predicted"/>
<organism evidence="1 2">
    <name type="scientific">Xanthocytophaga agilis</name>
    <dbReference type="NCBI Taxonomy" id="3048010"/>
    <lineage>
        <taxon>Bacteria</taxon>
        <taxon>Pseudomonadati</taxon>
        <taxon>Bacteroidota</taxon>
        <taxon>Cytophagia</taxon>
        <taxon>Cytophagales</taxon>
        <taxon>Rhodocytophagaceae</taxon>
        <taxon>Xanthocytophaga</taxon>
    </lineage>
</organism>
<keyword evidence="2" id="KW-1185">Reference proteome</keyword>
<dbReference type="AlphaFoldDB" id="A0AAE3UK41"/>
<accession>A0AAE3UK41</accession>
<evidence type="ECO:0000313" key="1">
    <source>
        <dbReference type="EMBL" id="MDJ1506298.1"/>
    </source>
</evidence>
<protein>
    <submittedName>
        <fullName evidence="1">Uncharacterized protein</fullName>
    </submittedName>
</protein>
<dbReference type="Proteomes" id="UP001232063">
    <property type="component" value="Unassembled WGS sequence"/>
</dbReference>
<dbReference type="EMBL" id="JASJOU010000021">
    <property type="protein sequence ID" value="MDJ1506298.1"/>
    <property type="molecule type" value="Genomic_DNA"/>
</dbReference>
<gene>
    <name evidence="1" type="ORF">QNI22_36910</name>
</gene>
<name>A0AAE3UK41_9BACT</name>